<organism evidence="1 2">
    <name type="scientific">Lasiodiplodia mahajangana</name>
    <dbReference type="NCBI Taxonomy" id="1108764"/>
    <lineage>
        <taxon>Eukaryota</taxon>
        <taxon>Fungi</taxon>
        <taxon>Dikarya</taxon>
        <taxon>Ascomycota</taxon>
        <taxon>Pezizomycotina</taxon>
        <taxon>Dothideomycetes</taxon>
        <taxon>Dothideomycetes incertae sedis</taxon>
        <taxon>Botryosphaeriales</taxon>
        <taxon>Botryosphaeriaceae</taxon>
        <taxon>Lasiodiplodia</taxon>
    </lineage>
</organism>
<evidence type="ECO:0000313" key="2">
    <source>
        <dbReference type="Proteomes" id="UP001153332"/>
    </source>
</evidence>
<protein>
    <submittedName>
        <fullName evidence="1">Uncharacterized protein</fullName>
    </submittedName>
</protein>
<accession>A0ACC2JB92</accession>
<dbReference type="Proteomes" id="UP001153332">
    <property type="component" value="Unassembled WGS sequence"/>
</dbReference>
<dbReference type="EMBL" id="JAPUUL010002859">
    <property type="protein sequence ID" value="KAJ8124660.1"/>
    <property type="molecule type" value="Genomic_DNA"/>
</dbReference>
<reference evidence="1" key="1">
    <citation type="submission" date="2022-12" db="EMBL/GenBank/DDBJ databases">
        <title>Genome Sequence of Lasiodiplodia mahajangana.</title>
        <authorList>
            <person name="Buettner E."/>
        </authorList>
    </citation>
    <scope>NUCLEOTIDE SEQUENCE</scope>
    <source>
        <strain evidence="1">VT137</strain>
    </source>
</reference>
<gene>
    <name evidence="1" type="ORF">O1611_g8978</name>
</gene>
<proteinExistence type="predicted"/>
<evidence type="ECO:0000313" key="1">
    <source>
        <dbReference type="EMBL" id="KAJ8124660.1"/>
    </source>
</evidence>
<keyword evidence="2" id="KW-1185">Reference proteome</keyword>
<comment type="caution">
    <text evidence="1">The sequence shown here is derived from an EMBL/GenBank/DDBJ whole genome shotgun (WGS) entry which is preliminary data.</text>
</comment>
<name>A0ACC2JB92_9PEZI</name>
<sequence>MAENKEYLAPCMSDAEARAAYYSALSGATWSFSAYQHLRYSDCSTYLTLPEGRPSIISSPYATPPDDRMEPTNTTKRRSQPTLTREEYTQLWKDSRLSIPPLMRIPAAAATAFGIGMTLGLAHGSKMAGLRFRAEHAHRLPTTTTGWYLYHKSKNYHLAFGGLKEGIKVGAKLGVLSTAMFCAENLFDVYRGSQDFISTVMASLAVAGGFSLWNRFSAAETARTAKKGLIFGLVYGGVQDVISLAKGRPVGYITFIRKQIGKPGVESESSGRLL</sequence>